<name>A0ABR4PFQ1_9HELO</name>
<sequence length="77" mass="8446">MLSVANQSKLFTRNSLGSLRDLEVRSSSSLLGAESTVGITYSWSWRCGTSARSCTSSTDCRSYLRICQVDSGFRGVR</sequence>
<evidence type="ECO:0000313" key="1">
    <source>
        <dbReference type="EMBL" id="KAL3422108.1"/>
    </source>
</evidence>
<dbReference type="Proteomes" id="UP001629113">
    <property type="component" value="Unassembled WGS sequence"/>
</dbReference>
<gene>
    <name evidence="1" type="ORF">PVAG01_06264</name>
</gene>
<organism evidence="1 2">
    <name type="scientific">Phlyctema vagabunda</name>
    <dbReference type="NCBI Taxonomy" id="108571"/>
    <lineage>
        <taxon>Eukaryota</taxon>
        <taxon>Fungi</taxon>
        <taxon>Dikarya</taxon>
        <taxon>Ascomycota</taxon>
        <taxon>Pezizomycotina</taxon>
        <taxon>Leotiomycetes</taxon>
        <taxon>Helotiales</taxon>
        <taxon>Dermateaceae</taxon>
        <taxon>Phlyctema</taxon>
    </lineage>
</organism>
<proteinExistence type="predicted"/>
<reference evidence="1 2" key="1">
    <citation type="submission" date="2024-06" db="EMBL/GenBank/DDBJ databases">
        <title>Complete genome of Phlyctema vagabunda strain 19-DSS-EL-015.</title>
        <authorList>
            <person name="Fiorenzani C."/>
        </authorList>
    </citation>
    <scope>NUCLEOTIDE SEQUENCE [LARGE SCALE GENOMIC DNA]</scope>
    <source>
        <strain evidence="1 2">19-DSS-EL-015</strain>
    </source>
</reference>
<dbReference type="EMBL" id="JBFCZG010000005">
    <property type="protein sequence ID" value="KAL3422108.1"/>
    <property type="molecule type" value="Genomic_DNA"/>
</dbReference>
<accession>A0ABR4PFQ1</accession>
<comment type="caution">
    <text evidence="1">The sequence shown here is derived from an EMBL/GenBank/DDBJ whole genome shotgun (WGS) entry which is preliminary data.</text>
</comment>
<keyword evidence="2" id="KW-1185">Reference proteome</keyword>
<protein>
    <submittedName>
        <fullName evidence="1">Uncharacterized protein</fullName>
    </submittedName>
</protein>
<evidence type="ECO:0000313" key="2">
    <source>
        <dbReference type="Proteomes" id="UP001629113"/>
    </source>
</evidence>